<reference evidence="1 2" key="1">
    <citation type="submission" date="2014-06" db="EMBL/GenBank/DDBJ databases">
        <authorList>
            <person name="Swart Estienne"/>
        </authorList>
    </citation>
    <scope>NUCLEOTIDE SEQUENCE [LARGE SCALE GENOMIC DNA]</scope>
    <source>
        <strain evidence="1 2">130c</strain>
    </source>
</reference>
<dbReference type="EMBL" id="CCKQ01007750">
    <property type="protein sequence ID" value="CDW79169.1"/>
    <property type="molecule type" value="Genomic_DNA"/>
</dbReference>
<accession>A0A078AAE9</accession>
<dbReference type="AlphaFoldDB" id="A0A078AAE9"/>
<dbReference type="Proteomes" id="UP000039865">
    <property type="component" value="Unassembled WGS sequence"/>
</dbReference>
<name>A0A078AAE9_STYLE</name>
<proteinExistence type="predicted"/>
<dbReference type="InParanoid" id="A0A078AAE9"/>
<evidence type="ECO:0000313" key="2">
    <source>
        <dbReference type="Proteomes" id="UP000039865"/>
    </source>
</evidence>
<organism evidence="1 2">
    <name type="scientific">Stylonychia lemnae</name>
    <name type="common">Ciliate</name>
    <dbReference type="NCBI Taxonomy" id="5949"/>
    <lineage>
        <taxon>Eukaryota</taxon>
        <taxon>Sar</taxon>
        <taxon>Alveolata</taxon>
        <taxon>Ciliophora</taxon>
        <taxon>Intramacronucleata</taxon>
        <taxon>Spirotrichea</taxon>
        <taxon>Stichotrichia</taxon>
        <taxon>Sporadotrichida</taxon>
        <taxon>Oxytrichidae</taxon>
        <taxon>Stylonychinae</taxon>
        <taxon>Stylonychia</taxon>
    </lineage>
</organism>
<protein>
    <submittedName>
        <fullName evidence="1">Uncharacterized protein</fullName>
    </submittedName>
</protein>
<evidence type="ECO:0000313" key="1">
    <source>
        <dbReference type="EMBL" id="CDW79169.1"/>
    </source>
</evidence>
<sequence length="672" mass="76658">MWEEINSIEKALVFKQLVLYIIADDDKADSDIGKSKRKSECGLFLNADGTLSTAPSELEDTILVYKIDIRSKKLSMAVSFIVFQHLSALINFDALLKVNHDKQGEGMSLAFFCDLAEYIKNETRCKLNSGSYFVVHQVKALKSHAFYEKLRLVAAPLTMQSWKMEDLAQAKKNACKEEVKSEDDVEEGNPQIEPESLITTKSMSRRDKHCYFETCGGKLITGLNRARHLKNFKLDGIDKSLYSLYKSNMSKCDICIRLKEVERPVMKKTKNKMAFYICSIYIHPAIGMTKQKVFEIQEDDLTFYRNEKDVLSKHQTLSRNLTSMLPLFLIDNAKSQGNTNSFISQEESGLITLSNILQMVSISKEDILIISKDVLRVSFLFVNIYPYQVGLIATVFILGQSCWQSAVNALNIKQENSDLLWNNSLLILTTAYDSRTAKWYKQYWKYSTDQQIDLCKYFKSIGHSQMSCRIYMAYSKKLKEDITQSEDCMLAVAIDMIYLLSGLSEIINIVFPKEHLMNRDMTEFELLITLSSMAEDKVRYRAIIDDFIPEKNSLIIVDEVDIFLLDDLCKFKAVIVANAFIGLTETTANTRRSFDNRSNMLPITLDIAQSFLIKGGAVQAFNRVGRLLAKPDAVKLQKIVVKKATNKYKGKSLLRENKLLGQGARKRQQQAL</sequence>
<keyword evidence="2" id="KW-1185">Reference proteome</keyword>
<gene>
    <name evidence="1" type="primary">Contig7797.g8317</name>
    <name evidence="1" type="ORF">STYLEM_8155</name>
</gene>